<dbReference type="Proteomes" id="UP000245728">
    <property type="component" value="Chromosome"/>
</dbReference>
<evidence type="ECO:0000313" key="2">
    <source>
        <dbReference type="Proteomes" id="UP000245728"/>
    </source>
</evidence>
<organism evidence="1 2">
    <name type="scientific">Saliniradius amylolyticus</name>
    <dbReference type="NCBI Taxonomy" id="2183582"/>
    <lineage>
        <taxon>Bacteria</taxon>
        <taxon>Pseudomonadati</taxon>
        <taxon>Pseudomonadota</taxon>
        <taxon>Gammaproteobacteria</taxon>
        <taxon>Alteromonadales</taxon>
        <taxon>Alteromonadaceae</taxon>
        <taxon>Saliniradius</taxon>
    </lineage>
</organism>
<dbReference type="RefSeq" id="WP_109338498.1">
    <property type="nucleotide sequence ID" value="NZ_CP029347.1"/>
</dbReference>
<protein>
    <submittedName>
        <fullName evidence="1">Uncharacterized protein</fullName>
    </submittedName>
</protein>
<gene>
    <name evidence="1" type="ORF">HMF8227_00303</name>
</gene>
<keyword evidence="2" id="KW-1185">Reference proteome</keyword>
<evidence type="ECO:0000313" key="1">
    <source>
        <dbReference type="EMBL" id="AWL10811.1"/>
    </source>
</evidence>
<dbReference type="KEGG" id="salh:HMF8227_00303"/>
<dbReference type="OrthoDB" id="6387552at2"/>
<dbReference type="AlphaFoldDB" id="A0A2S2DZJ3"/>
<sequence>MSQLNVSVIQFGYHQTQKTLQQRIQELQPLLTQYEQLMKDEPEFRYQYELERDSLTHQIREIQWQLENLSLAASQVA</sequence>
<name>A0A2S2DZJ3_9ALTE</name>
<reference evidence="1 2" key="1">
    <citation type="submission" date="2018-05" db="EMBL/GenBank/DDBJ databases">
        <title>Salinimonas sp. HMF8227 Genome sequencing and assembly.</title>
        <authorList>
            <person name="Kang H."/>
            <person name="Kang J."/>
            <person name="Cha I."/>
            <person name="Kim H."/>
            <person name="Joh K."/>
        </authorList>
    </citation>
    <scope>NUCLEOTIDE SEQUENCE [LARGE SCALE GENOMIC DNA]</scope>
    <source>
        <strain evidence="1 2">HMF8227</strain>
    </source>
</reference>
<dbReference type="EMBL" id="CP029347">
    <property type="protein sequence ID" value="AWL10811.1"/>
    <property type="molecule type" value="Genomic_DNA"/>
</dbReference>
<proteinExistence type="predicted"/>
<accession>A0A2S2DZJ3</accession>